<evidence type="ECO:0000256" key="5">
    <source>
        <dbReference type="RuleBase" id="RU003694"/>
    </source>
</evidence>
<evidence type="ECO:0000259" key="7">
    <source>
        <dbReference type="PROSITE" id="PS52004"/>
    </source>
</evidence>
<dbReference type="PANTHER" id="PTHR43775:SF49">
    <property type="entry name" value="SYNTHASE, PUTATIVE (JCVI)-RELATED"/>
    <property type="match status" value="1"/>
</dbReference>
<name>A0A4S3JI41_9EURO</name>
<dbReference type="InterPro" id="IPR014031">
    <property type="entry name" value="Ketoacyl_synth_C"/>
</dbReference>
<dbReference type="GO" id="GO:0004312">
    <property type="term" value="F:fatty acid synthase activity"/>
    <property type="evidence" value="ECO:0007669"/>
    <property type="project" value="TreeGrafter"/>
</dbReference>
<dbReference type="CDD" id="cd00833">
    <property type="entry name" value="PKS"/>
    <property type="match status" value="1"/>
</dbReference>
<dbReference type="VEuPathDB" id="FungiDB:EYZ11_005481"/>
<dbReference type="GO" id="GO:0006633">
    <property type="term" value="P:fatty acid biosynthetic process"/>
    <property type="evidence" value="ECO:0007669"/>
    <property type="project" value="TreeGrafter"/>
</dbReference>
<dbReference type="AlphaFoldDB" id="A0A4S3JI41"/>
<evidence type="ECO:0000256" key="6">
    <source>
        <dbReference type="SAM" id="MobiDB-lite"/>
    </source>
</evidence>
<feature type="compositionally biased region" description="Basic and acidic residues" evidence="6">
    <location>
        <begin position="1"/>
        <end position="13"/>
    </location>
</feature>
<gene>
    <name evidence="8" type="ORF">EYZ11_005481</name>
</gene>
<dbReference type="Pfam" id="PF02801">
    <property type="entry name" value="Ketoacyl-synt_C"/>
    <property type="match status" value="1"/>
</dbReference>
<comment type="caution">
    <text evidence="8">The sequence shown here is derived from an EMBL/GenBank/DDBJ whole genome shotgun (WGS) entry which is preliminary data.</text>
</comment>
<dbReference type="GO" id="GO:0044550">
    <property type="term" value="P:secondary metabolite biosynthetic process"/>
    <property type="evidence" value="ECO:0007669"/>
    <property type="project" value="UniProtKB-ARBA"/>
</dbReference>
<dbReference type="Gene3D" id="3.40.47.10">
    <property type="match status" value="2"/>
</dbReference>
<dbReference type="STRING" id="1220188.A0A4S3JI41"/>
<dbReference type="InterPro" id="IPR016039">
    <property type="entry name" value="Thiolase-like"/>
</dbReference>
<dbReference type="InterPro" id="IPR020841">
    <property type="entry name" value="PKS_Beta-ketoAc_synthase_dom"/>
</dbReference>
<keyword evidence="4" id="KW-0511">Multifunctional enzyme</keyword>
<dbReference type="InterPro" id="IPR032821">
    <property type="entry name" value="PKS_assoc"/>
</dbReference>
<sequence>MDSSHEASARHTGDPPSKQKGTNMSQIFDDGDEATVPFPIAIVGVAMRLPGGITSGTEFWDFLIKKRDGLSKVPDTRYNVDAFYSETRTDAIRTQHGHFLQHDITKFDAGFFGISKIEAARLDPQQRLLLEVVWECMENGGQVHWRDGNSNIGCYVGAFGEDWLDLQGKDPQVNDRYRVIGAEDFALSNLAGTNLIITPTMTKSMSNNMVISTSGICRTFDAKADGYGRGEAINAIFIKPLQDALRDEDPIRAVIRSTAVNCDGKTPNITTPGLEAQEQLIRRAYQRAKINNDGILQTGFFECHGTGTTVGDTIETSAVANVFKESGIYIGAVKPNVGHSEGASGITSVIKGVLALENKAIPPNVHFKDPNPNIPFKEGKLQVPMETIPWPIERCKRVSINSFGIGGTNAHV</sequence>
<organism evidence="8 9">
    <name type="scientific">Aspergillus tanneri</name>
    <dbReference type="NCBI Taxonomy" id="1220188"/>
    <lineage>
        <taxon>Eukaryota</taxon>
        <taxon>Fungi</taxon>
        <taxon>Dikarya</taxon>
        <taxon>Ascomycota</taxon>
        <taxon>Pezizomycotina</taxon>
        <taxon>Eurotiomycetes</taxon>
        <taxon>Eurotiomycetidae</taxon>
        <taxon>Eurotiales</taxon>
        <taxon>Aspergillaceae</taxon>
        <taxon>Aspergillus</taxon>
        <taxon>Aspergillus subgen. Circumdati</taxon>
    </lineage>
</organism>
<evidence type="ECO:0000256" key="3">
    <source>
        <dbReference type="ARBA" id="ARBA00022679"/>
    </source>
</evidence>
<evidence type="ECO:0000313" key="9">
    <source>
        <dbReference type="Proteomes" id="UP000308092"/>
    </source>
</evidence>
<accession>A0A4S3JI41</accession>
<keyword evidence="3 5" id="KW-0808">Transferase</keyword>
<dbReference type="Pfam" id="PF00109">
    <property type="entry name" value="ketoacyl-synt"/>
    <property type="match status" value="2"/>
</dbReference>
<comment type="similarity">
    <text evidence="5">Belongs to the thiolase-like superfamily. Beta-ketoacyl-ACP synthases family.</text>
</comment>
<keyword evidence="2" id="KW-0597">Phosphoprotein</keyword>
<feature type="domain" description="Ketosynthase family 3 (KS3)" evidence="7">
    <location>
        <begin position="37"/>
        <end position="412"/>
    </location>
</feature>
<protein>
    <recommendedName>
        <fullName evidence="7">Ketosynthase family 3 (KS3) domain-containing protein</fullName>
    </recommendedName>
</protein>
<reference evidence="8 9" key="1">
    <citation type="submission" date="2019-03" db="EMBL/GenBank/DDBJ databases">
        <title>The genome sequence of a newly discovered highly antifungal drug resistant Aspergillus species, Aspergillus tanneri NIH 1004.</title>
        <authorList>
            <person name="Mounaud S."/>
            <person name="Singh I."/>
            <person name="Joardar V."/>
            <person name="Pakala S."/>
            <person name="Pakala S."/>
            <person name="Venepally P."/>
            <person name="Hoover J."/>
            <person name="Nierman W."/>
            <person name="Chung J."/>
            <person name="Losada L."/>
        </authorList>
    </citation>
    <scope>NUCLEOTIDE SEQUENCE [LARGE SCALE GENOMIC DNA]</scope>
    <source>
        <strain evidence="8 9">NIH1004</strain>
    </source>
</reference>
<dbReference type="PANTHER" id="PTHR43775">
    <property type="entry name" value="FATTY ACID SYNTHASE"/>
    <property type="match status" value="1"/>
</dbReference>
<proteinExistence type="inferred from homology"/>
<dbReference type="EMBL" id="SOSA01000176">
    <property type="protein sequence ID" value="THC95043.1"/>
    <property type="molecule type" value="Genomic_DNA"/>
</dbReference>
<keyword evidence="9" id="KW-1185">Reference proteome</keyword>
<evidence type="ECO:0000256" key="1">
    <source>
        <dbReference type="ARBA" id="ARBA00022450"/>
    </source>
</evidence>
<dbReference type="Proteomes" id="UP000308092">
    <property type="component" value="Unassembled WGS sequence"/>
</dbReference>
<dbReference type="InterPro" id="IPR014030">
    <property type="entry name" value="Ketoacyl_synth_N"/>
</dbReference>
<dbReference type="InterPro" id="IPR050091">
    <property type="entry name" value="PKS_NRPS_Biosynth_Enz"/>
</dbReference>
<evidence type="ECO:0000313" key="8">
    <source>
        <dbReference type="EMBL" id="THC95043.1"/>
    </source>
</evidence>
<dbReference type="Pfam" id="PF16197">
    <property type="entry name" value="KAsynt_C_assoc"/>
    <property type="match status" value="1"/>
</dbReference>
<feature type="region of interest" description="Disordered" evidence="6">
    <location>
        <begin position="1"/>
        <end position="28"/>
    </location>
</feature>
<keyword evidence="1" id="KW-0596">Phosphopantetheine</keyword>
<dbReference type="SUPFAM" id="SSF53901">
    <property type="entry name" value="Thiolase-like"/>
    <property type="match status" value="2"/>
</dbReference>
<evidence type="ECO:0000256" key="4">
    <source>
        <dbReference type="ARBA" id="ARBA00023268"/>
    </source>
</evidence>
<evidence type="ECO:0000256" key="2">
    <source>
        <dbReference type="ARBA" id="ARBA00022553"/>
    </source>
</evidence>
<dbReference type="SMART" id="SM00825">
    <property type="entry name" value="PKS_KS"/>
    <property type="match status" value="1"/>
</dbReference>
<dbReference type="PROSITE" id="PS52004">
    <property type="entry name" value="KS3_2"/>
    <property type="match status" value="1"/>
</dbReference>